<dbReference type="SUPFAM" id="SSF53254">
    <property type="entry name" value="Phosphoglycerate mutase-like"/>
    <property type="match status" value="1"/>
</dbReference>
<dbReference type="GO" id="GO:0016791">
    <property type="term" value="F:phosphatase activity"/>
    <property type="evidence" value="ECO:0007669"/>
    <property type="project" value="TreeGrafter"/>
</dbReference>
<evidence type="ECO:0000313" key="2">
    <source>
        <dbReference type="Proteomes" id="UP000182958"/>
    </source>
</evidence>
<dbReference type="InterPro" id="IPR013078">
    <property type="entry name" value="His_Pase_superF_clade-1"/>
</dbReference>
<dbReference type="InterPro" id="IPR050275">
    <property type="entry name" value="PGM_Phosphatase"/>
</dbReference>
<gene>
    <name evidence="1" type="ORF">SAMN02910323_0340</name>
</gene>
<dbReference type="RefSeq" id="WP_072305266.1">
    <property type="nucleotide sequence ID" value="NZ_FPJA01000004.1"/>
</dbReference>
<keyword evidence="2" id="KW-1185">Reference proteome</keyword>
<organism evidence="1 2">
    <name type="scientific">Selenomonas ruminantium</name>
    <dbReference type="NCBI Taxonomy" id="971"/>
    <lineage>
        <taxon>Bacteria</taxon>
        <taxon>Bacillati</taxon>
        <taxon>Bacillota</taxon>
        <taxon>Negativicutes</taxon>
        <taxon>Selenomonadales</taxon>
        <taxon>Selenomonadaceae</taxon>
        <taxon>Selenomonas</taxon>
    </lineage>
</organism>
<dbReference type="SMART" id="SM00855">
    <property type="entry name" value="PGAM"/>
    <property type="match status" value="1"/>
</dbReference>
<dbReference type="PROSITE" id="PS00175">
    <property type="entry name" value="PG_MUTASE"/>
    <property type="match status" value="1"/>
</dbReference>
<dbReference type="PANTHER" id="PTHR48100">
    <property type="entry name" value="BROAD-SPECIFICITY PHOSPHATASE YOR283W-RELATED"/>
    <property type="match status" value="1"/>
</dbReference>
<accession>A0A1K1LTM5</accession>
<proteinExistence type="predicted"/>
<dbReference type="InterPro" id="IPR029033">
    <property type="entry name" value="His_PPase_superfam"/>
</dbReference>
<name>A0A1K1LTM5_SELRU</name>
<dbReference type="Gene3D" id="3.40.50.1240">
    <property type="entry name" value="Phosphoglycerate mutase-like"/>
    <property type="match status" value="1"/>
</dbReference>
<sequence length="204" mass="24023">MEQEIYIVRHGESEGNAGLPSQNHRDIPLTEKGKAQAKEIPQQLPWKPELIVISPFLRARQTAQPTLDKYHDTAVEIWPEVREFTYIMPKKCTGTTAAQRKPWVEAYWSRLNPFYIDGEGAESFFELVYRARKTLRRIQNSSKQRILIFSHEQFIKVLTDLVERPLDTADDRMERFNRLPRLGNCEGRLLKVNFQMETNYERTK</sequence>
<dbReference type="CDD" id="cd07067">
    <property type="entry name" value="HP_PGM_like"/>
    <property type="match status" value="1"/>
</dbReference>
<protein>
    <submittedName>
        <fullName evidence="1">Broad specificity phosphatase PhoE</fullName>
    </submittedName>
</protein>
<dbReference type="Proteomes" id="UP000182958">
    <property type="component" value="Unassembled WGS sequence"/>
</dbReference>
<evidence type="ECO:0000313" key="1">
    <source>
        <dbReference type="EMBL" id="SFW14285.1"/>
    </source>
</evidence>
<dbReference type="EMBL" id="FPJA01000004">
    <property type="protein sequence ID" value="SFW14285.1"/>
    <property type="molecule type" value="Genomic_DNA"/>
</dbReference>
<reference evidence="2" key="1">
    <citation type="submission" date="2016-11" db="EMBL/GenBank/DDBJ databases">
        <authorList>
            <person name="Varghese N."/>
            <person name="Submissions S."/>
        </authorList>
    </citation>
    <scope>NUCLEOTIDE SEQUENCE [LARGE SCALE GENOMIC DNA]</scope>
    <source>
        <strain evidence="2">C3</strain>
    </source>
</reference>
<dbReference type="InterPro" id="IPR001345">
    <property type="entry name" value="PG/BPGM_mutase_AS"/>
</dbReference>
<dbReference type="Pfam" id="PF00300">
    <property type="entry name" value="His_Phos_1"/>
    <property type="match status" value="1"/>
</dbReference>
<dbReference type="AlphaFoldDB" id="A0A1K1LTM5"/>